<dbReference type="STRING" id="3760.A0A251PXX0"/>
<reference evidence="10 11" key="1">
    <citation type="journal article" date="2013" name="Nat. Genet.">
        <title>The high-quality draft genome of peach (Prunus persica) identifies unique patterns of genetic diversity, domestication and genome evolution.</title>
        <authorList>
            <consortium name="International Peach Genome Initiative"/>
            <person name="Verde I."/>
            <person name="Abbott A.G."/>
            <person name="Scalabrin S."/>
            <person name="Jung S."/>
            <person name="Shu S."/>
            <person name="Marroni F."/>
            <person name="Zhebentyayeva T."/>
            <person name="Dettori M.T."/>
            <person name="Grimwood J."/>
            <person name="Cattonaro F."/>
            <person name="Zuccolo A."/>
            <person name="Rossini L."/>
            <person name="Jenkins J."/>
            <person name="Vendramin E."/>
            <person name="Meisel L.A."/>
            <person name="Decroocq V."/>
            <person name="Sosinski B."/>
            <person name="Prochnik S."/>
            <person name="Mitros T."/>
            <person name="Policriti A."/>
            <person name="Cipriani G."/>
            <person name="Dondini L."/>
            <person name="Ficklin S."/>
            <person name="Goodstein D.M."/>
            <person name="Xuan P."/>
            <person name="Del Fabbro C."/>
            <person name="Aramini V."/>
            <person name="Copetti D."/>
            <person name="Gonzalez S."/>
            <person name="Horner D.S."/>
            <person name="Falchi R."/>
            <person name="Lucas S."/>
            <person name="Mica E."/>
            <person name="Maldonado J."/>
            <person name="Lazzari B."/>
            <person name="Bielenberg D."/>
            <person name="Pirona R."/>
            <person name="Miculan M."/>
            <person name="Barakat A."/>
            <person name="Testolin R."/>
            <person name="Stella A."/>
            <person name="Tartarini S."/>
            <person name="Tonutti P."/>
            <person name="Arus P."/>
            <person name="Orellana A."/>
            <person name="Wells C."/>
            <person name="Main D."/>
            <person name="Vizzotto G."/>
            <person name="Silva H."/>
            <person name="Salamini F."/>
            <person name="Schmutz J."/>
            <person name="Morgante M."/>
            <person name="Rokhsar D.S."/>
        </authorList>
    </citation>
    <scope>NUCLEOTIDE SEQUENCE [LARGE SCALE GENOMIC DNA]</scope>
    <source>
        <strain evidence="11">cv. Nemared</strain>
    </source>
</reference>
<dbReference type="InterPro" id="IPR002999">
    <property type="entry name" value="Tudor"/>
</dbReference>
<dbReference type="GO" id="GO:0051301">
    <property type="term" value="P:cell division"/>
    <property type="evidence" value="ECO:0007669"/>
    <property type="project" value="UniProtKB-KW"/>
</dbReference>
<evidence type="ECO:0000259" key="9">
    <source>
        <dbReference type="SMART" id="SM00333"/>
    </source>
</evidence>
<dbReference type="GO" id="GO:0005634">
    <property type="term" value="C:nucleus"/>
    <property type="evidence" value="ECO:0000318"/>
    <property type="project" value="GO_Central"/>
</dbReference>
<dbReference type="OrthoDB" id="200660at2759"/>
<dbReference type="eggNOG" id="KOG1525">
    <property type="taxonomic scope" value="Eukaryota"/>
</dbReference>
<dbReference type="GO" id="GO:0035825">
    <property type="term" value="P:homologous recombination"/>
    <property type="evidence" value="ECO:0007669"/>
    <property type="project" value="UniProtKB-ARBA"/>
</dbReference>
<feature type="domain" description="Tudor" evidence="9">
    <location>
        <begin position="695"/>
        <end position="754"/>
    </location>
</feature>
<evidence type="ECO:0000256" key="1">
    <source>
        <dbReference type="ARBA" id="ARBA00004123"/>
    </source>
</evidence>
<dbReference type="GO" id="GO:0000785">
    <property type="term" value="C:chromatin"/>
    <property type="evidence" value="ECO:0000318"/>
    <property type="project" value="GO_Central"/>
</dbReference>
<dbReference type="InterPro" id="IPR016024">
    <property type="entry name" value="ARM-type_fold"/>
</dbReference>
<dbReference type="Gene3D" id="2.30.30.140">
    <property type="match status" value="1"/>
</dbReference>
<feature type="region of interest" description="Disordered" evidence="8">
    <location>
        <begin position="357"/>
        <end position="666"/>
    </location>
</feature>
<keyword evidence="7" id="KW-0131">Cell cycle</keyword>
<feature type="compositionally biased region" description="Basic residues" evidence="8">
    <location>
        <begin position="447"/>
        <end position="457"/>
    </location>
</feature>
<dbReference type="SUPFAM" id="SSF48371">
    <property type="entry name" value="ARM repeat"/>
    <property type="match status" value="1"/>
</dbReference>
<proteinExistence type="predicted"/>
<feature type="region of interest" description="Disordered" evidence="8">
    <location>
        <begin position="315"/>
        <end position="335"/>
    </location>
</feature>
<protein>
    <recommendedName>
        <fullName evidence="9">Tudor domain-containing protein</fullName>
    </recommendedName>
</protein>
<keyword evidence="3" id="KW-0227">DNA damage</keyword>
<sequence>MSSSEQELEEQLKETGNSLLNTPSATDELLKLLDDANDLLDNVEQGPPRSMQDALLPLMKALISNELLRHSDVDVKLSVASCLTQITRITAPDAPYDDERMKEIFQLIVASFENLSHESSRYYTKAASILCIVAKVRSSLLMMDLDCDALILEMFQHFLKITKSNLPDAVFSAMESIMTMVLDESEEIPLDILKALLSSVRKENQDQTVSPISWKLGEKVIENCSAKLKSYLVEAVKSTDIALDDYAEIVASVYQNGSDALKNDNDNDSGKILENENKLMKRTSNEASNSHVTEGLSFAEILDAYQKRGIAAPGAVNPREAGKTVAASTKDEHNVRQKVSKQLQHCHLTKHSKCIDSRDGAQLDNSGSLKATKSEVEPYSGPKKRGRKPNSSKNSEEGHDHAQPNNSFSPKAVKSEVEPYSAPKKRGRKPNSLMNPAEGYDHSWIHTGRKTQKRRKSNDKGSDASPAEGRLHGKAALHLTLEKVTEPPGLEPKPEADIGASSPLPQNNPPGGTQRRRGRPKKQVVADHSANRGPLFAVRREFSSTQAEERTAQKTDTHLTQGFKETSTFEAKARSHPRALERAEKTSEQCLLASTPVVTDTEAAIPFDPDEKPQQQSALDVAYGSTNDQSYVRTGTKTRKGKATSSKESTEASGSKKISKSATKLSEDNEGTHKLFLKRKCTIEKEEASQMPDLDERLVGSRIRVWWPMDKAFYEGVVSSYDPAKKKHLVLYVDGDEENLNLKKQRWQLIDDVLPDFEQVQMENLPKPEASSDTPQKRKRKTKSETSKQENAGLSSKRISRRGVSAGISIVECMKSGSKSADCSTLGELKVINGEEDDQSKENDRLKDDGQVSAGKLEAEKKTGIDSAQIAPETMTSSKGESPKLDIEPSGGECAKELKELSKCAGNAIHPLT</sequence>
<dbReference type="PANTHER" id="PTHR12663:SF69">
    <property type="entry name" value="SISTER CHROMATID COHESION PROTEIN PDS5 HOMOLOG E"/>
    <property type="match status" value="1"/>
</dbReference>
<keyword evidence="6" id="KW-0539">Nucleus</keyword>
<dbReference type="AlphaFoldDB" id="A0A251PXX0"/>
<dbReference type="PANTHER" id="PTHR12663">
    <property type="entry name" value="ANDROGEN INDUCED INHIBITOR OF PROLIFERATION AS3 / PDS5-RELATED"/>
    <property type="match status" value="1"/>
</dbReference>
<accession>A0A251PXX0</accession>
<comment type="subcellular location">
    <subcellularLocation>
        <location evidence="1">Nucleus</location>
    </subcellularLocation>
</comment>
<dbReference type="InterPro" id="IPR039776">
    <property type="entry name" value="Pds5"/>
</dbReference>
<evidence type="ECO:0000313" key="10">
    <source>
        <dbReference type="EMBL" id="ONI16419.1"/>
    </source>
</evidence>
<dbReference type="Pfam" id="PF20168">
    <property type="entry name" value="PDS5"/>
    <property type="match status" value="1"/>
</dbReference>
<feature type="compositionally biased region" description="Polar residues" evidence="8">
    <location>
        <begin position="558"/>
        <end position="569"/>
    </location>
</feature>
<keyword evidence="5" id="KW-0234">DNA repair</keyword>
<feature type="compositionally biased region" description="Basic and acidic residues" evidence="8">
    <location>
        <begin position="538"/>
        <end position="557"/>
    </location>
</feature>
<dbReference type="SMART" id="SM00333">
    <property type="entry name" value="TUDOR"/>
    <property type="match status" value="1"/>
</dbReference>
<organism evidence="10 11">
    <name type="scientific">Prunus persica</name>
    <name type="common">Peach</name>
    <name type="synonym">Amygdalus persica</name>
    <dbReference type="NCBI Taxonomy" id="3760"/>
    <lineage>
        <taxon>Eukaryota</taxon>
        <taxon>Viridiplantae</taxon>
        <taxon>Streptophyta</taxon>
        <taxon>Embryophyta</taxon>
        <taxon>Tracheophyta</taxon>
        <taxon>Spermatophyta</taxon>
        <taxon>Magnoliopsida</taxon>
        <taxon>eudicotyledons</taxon>
        <taxon>Gunneridae</taxon>
        <taxon>Pentapetalae</taxon>
        <taxon>rosids</taxon>
        <taxon>fabids</taxon>
        <taxon>Rosales</taxon>
        <taxon>Rosaceae</taxon>
        <taxon>Amygdaloideae</taxon>
        <taxon>Amygdaleae</taxon>
        <taxon>Prunus</taxon>
    </lineage>
</organism>
<name>A0A251PXX0_PRUPE</name>
<evidence type="ECO:0000256" key="2">
    <source>
        <dbReference type="ARBA" id="ARBA00022618"/>
    </source>
</evidence>
<dbReference type="SMR" id="A0A251PXX0"/>
<evidence type="ECO:0000313" key="11">
    <source>
        <dbReference type="Proteomes" id="UP000006882"/>
    </source>
</evidence>
<feature type="compositionally biased region" description="Basic and acidic residues" evidence="8">
    <location>
        <begin position="840"/>
        <end position="850"/>
    </location>
</feature>
<dbReference type="SUPFAM" id="SSF63748">
    <property type="entry name" value="Tudor/PWWP/MBT"/>
    <property type="match status" value="1"/>
</dbReference>
<evidence type="ECO:0000256" key="4">
    <source>
        <dbReference type="ARBA" id="ARBA00022776"/>
    </source>
</evidence>
<keyword evidence="4" id="KW-0498">Mitosis</keyword>
<evidence type="ECO:0000256" key="3">
    <source>
        <dbReference type="ARBA" id="ARBA00022763"/>
    </source>
</evidence>
<evidence type="ECO:0000256" key="7">
    <source>
        <dbReference type="ARBA" id="ARBA00023306"/>
    </source>
</evidence>
<gene>
    <name evidence="10" type="ORF">PRUPE_3G097300</name>
</gene>
<dbReference type="GO" id="GO:0006281">
    <property type="term" value="P:DNA repair"/>
    <property type="evidence" value="ECO:0007669"/>
    <property type="project" value="UniProtKB-KW"/>
</dbReference>
<evidence type="ECO:0000256" key="6">
    <source>
        <dbReference type="ARBA" id="ARBA00023242"/>
    </source>
</evidence>
<dbReference type="GO" id="GO:0140670">
    <property type="term" value="F:cohesin unloader activity"/>
    <property type="evidence" value="ECO:0000318"/>
    <property type="project" value="GO_Central"/>
</dbReference>
<dbReference type="GO" id="GO:0007064">
    <property type="term" value="P:mitotic sister chromatid cohesion"/>
    <property type="evidence" value="ECO:0000318"/>
    <property type="project" value="GO_Central"/>
</dbReference>
<dbReference type="EMBL" id="CM007653">
    <property type="protein sequence ID" value="ONI16419.1"/>
    <property type="molecule type" value="Genomic_DNA"/>
</dbReference>
<dbReference type="Gramene" id="ONI16419">
    <property type="protein sequence ID" value="ONI16419"/>
    <property type="gene ID" value="PRUPE_3G097300"/>
</dbReference>
<feature type="region of interest" description="Disordered" evidence="8">
    <location>
        <begin position="1"/>
        <end position="22"/>
    </location>
</feature>
<keyword evidence="11" id="KW-1185">Reference proteome</keyword>
<feature type="compositionally biased region" description="Polar residues" evidence="8">
    <location>
        <begin position="614"/>
        <end position="632"/>
    </location>
</feature>
<evidence type="ECO:0000256" key="5">
    <source>
        <dbReference type="ARBA" id="ARBA00023204"/>
    </source>
</evidence>
<dbReference type="CDD" id="cd20404">
    <property type="entry name" value="Tudor_Agenet_AtEML-like"/>
    <property type="match status" value="1"/>
</dbReference>
<keyword evidence="2" id="KW-0132">Cell division</keyword>
<feature type="region of interest" description="Disordered" evidence="8">
    <location>
        <begin position="834"/>
        <end position="891"/>
    </location>
</feature>
<feature type="compositionally biased region" description="Basic and acidic residues" evidence="8">
    <location>
        <begin position="578"/>
        <end position="587"/>
    </location>
</feature>
<evidence type="ECO:0000256" key="8">
    <source>
        <dbReference type="SAM" id="MobiDB-lite"/>
    </source>
</evidence>
<dbReference type="Proteomes" id="UP000006882">
    <property type="component" value="Chromosome G3"/>
</dbReference>
<feature type="region of interest" description="Disordered" evidence="8">
    <location>
        <begin position="763"/>
        <end position="799"/>
    </location>
</feature>